<proteinExistence type="predicted"/>
<organism evidence="3 4">
    <name type="scientific">Clostridium tyrobutyricum DIVETGP</name>
    <dbReference type="NCBI Taxonomy" id="1408889"/>
    <lineage>
        <taxon>Bacteria</taxon>
        <taxon>Bacillati</taxon>
        <taxon>Bacillota</taxon>
        <taxon>Clostridia</taxon>
        <taxon>Eubacteriales</taxon>
        <taxon>Clostridiaceae</taxon>
        <taxon>Clostridium</taxon>
    </lineage>
</organism>
<evidence type="ECO:0000313" key="4">
    <source>
        <dbReference type="Proteomes" id="UP000019482"/>
    </source>
</evidence>
<evidence type="ECO:0000259" key="2">
    <source>
        <dbReference type="PROSITE" id="PS51898"/>
    </source>
</evidence>
<evidence type="ECO:0000256" key="1">
    <source>
        <dbReference type="ARBA" id="ARBA00023172"/>
    </source>
</evidence>
<dbReference type="SUPFAM" id="SSF56349">
    <property type="entry name" value="DNA breaking-rejoining enzymes"/>
    <property type="match status" value="1"/>
</dbReference>
<dbReference type="InterPro" id="IPR013762">
    <property type="entry name" value="Integrase-like_cat_sf"/>
</dbReference>
<keyword evidence="4" id="KW-1185">Reference proteome</keyword>
<comment type="caution">
    <text evidence="3">The sequence shown here is derived from an EMBL/GenBank/DDBJ whole genome shotgun (WGS) entry which is preliminary data.</text>
</comment>
<dbReference type="Proteomes" id="UP000019482">
    <property type="component" value="Unassembled WGS sequence"/>
</dbReference>
<gene>
    <name evidence="3" type="ORF">CTDIVETGP_3024</name>
</gene>
<dbReference type="AlphaFoldDB" id="W6NBL4"/>
<dbReference type="GO" id="GO:0015074">
    <property type="term" value="P:DNA integration"/>
    <property type="evidence" value="ECO:0007669"/>
    <property type="project" value="InterPro"/>
</dbReference>
<reference evidence="3 4" key="1">
    <citation type="journal article" date="2015" name="Genome Announc.">
        <title>Draft Genome Sequence of Clostridium tyrobutyricum Strain DIVETGP, Isolated from Cow's Milk for Grana Padano Production.</title>
        <authorList>
            <person name="Soggiu A."/>
            <person name="Piras C."/>
            <person name="Gaiarsa S."/>
            <person name="Sassera D."/>
            <person name="Roncada P."/>
            <person name="Bendixen E."/>
            <person name="Brasca M."/>
            <person name="Bonizzi L."/>
        </authorList>
    </citation>
    <scope>NUCLEOTIDE SEQUENCE [LARGE SCALE GENOMIC DNA]</scope>
    <source>
        <strain evidence="3 4">DIVETGP</strain>
    </source>
</reference>
<feature type="domain" description="Tyr recombinase" evidence="2">
    <location>
        <begin position="1"/>
        <end position="115"/>
    </location>
</feature>
<keyword evidence="1" id="KW-0233">DNA recombination</keyword>
<dbReference type="PANTHER" id="PTHR30349">
    <property type="entry name" value="PHAGE INTEGRASE-RELATED"/>
    <property type="match status" value="1"/>
</dbReference>
<protein>
    <submittedName>
        <fullName evidence="3">Integrase</fullName>
    </submittedName>
</protein>
<dbReference type="PROSITE" id="PS51898">
    <property type="entry name" value="TYR_RECOMBINASE"/>
    <property type="match status" value="1"/>
</dbReference>
<dbReference type="PANTHER" id="PTHR30349:SF64">
    <property type="entry name" value="PROPHAGE INTEGRASE INTD-RELATED"/>
    <property type="match status" value="1"/>
</dbReference>
<dbReference type="RefSeq" id="WP_017894923.1">
    <property type="nucleotide sequence ID" value="NZ_CBXI010000044.1"/>
</dbReference>
<sequence>MFIRFNNNEKYLLIEQNEEKLKVGSAYVKNDYIFSNPLGTATDPQNLRKIYKRILVNNNIPYKKFHSLRHTYATRLFEKDVPIKTVQMLLGHSDISTTSNIYVHVMPEQKIEAVNKINTLFKVE</sequence>
<accession>W6NBL4</accession>
<dbReference type="GeneID" id="29419242"/>
<name>W6NBL4_CLOTY</name>
<dbReference type="GO" id="GO:0006310">
    <property type="term" value="P:DNA recombination"/>
    <property type="evidence" value="ECO:0007669"/>
    <property type="project" value="UniProtKB-KW"/>
</dbReference>
<dbReference type="EMBL" id="CBXI010000044">
    <property type="protein sequence ID" value="CDL92954.1"/>
    <property type="molecule type" value="Genomic_DNA"/>
</dbReference>
<dbReference type="Gene3D" id="1.10.443.10">
    <property type="entry name" value="Intergrase catalytic core"/>
    <property type="match status" value="1"/>
</dbReference>
<dbReference type="InterPro" id="IPR002104">
    <property type="entry name" value="Integrase_catalytic"/>
</dbReference>
<evidence type="ECO:0000313" key="3">
    <source>
        <dbReference type="EMBL" id="CDL92954.1"/>
    </source>
</evidence>
<dbReference type="GO" id="GO:0003677">
    <property type="term" value="F:DNA binding"/>
    <property type="evidence" value="ECO:0007669"/>
    <property type="project" value="InterPro"/>
</dbReference>
<dbReference type="Pfam" id="PF00589">
    <property type="entry name" value="Phage_integrase"/>
    <property type="match status" value="1"/>
</dbReference>
<dbReference type="InterPro" id="IPR050090">
    <property type="entry name" value="Tyrosine_recombinase_XerCD"/>
</dbReference>
<dbReference type="InterPro" id="IPR011010">
    <property type="entry name" value="DNA_brk_join_enz"/>
</dbReference>